<dbReference type="Proteomes" id="UP000823399">
    <property type="component" value="Unassembled WGS sequence"/>
</dbReference>
<protein>
    <recommendedName>
        <fullName evidence="1">DNA mismatch repair protein S5 domain-containing protein</fullName>
    </recommendedName>
</protein>
<proteinExistence type="predicted"/>
<dbReference type="SUPFAM" id="SSF54211">
    <property type="entry name" value="Ribosomal protein S5 domain 2-like"/>
    <property type="match status" value="1"/>
</dbReference>
<dbReference type="InterPro" id="IPR014721">
    <property type="entry name" value="Ribsml_uS5_D2-typ_fold_subgr"/>
</dbReference>
<accession>A0A9P7JM71</accession>
<dbReference type="Gene3D" id="3.30.230.10">
    <property type="match status" value="1"/>
</dbReference>
<evidence type="ECO:0000313" key="3">
    <source>
        <dbReference type="Proteomes" id="UP000823399"/>
    </source>
</evidence>
<dbReference type="EMBL" id="JABBWM010000110">
    <property type="protein sequence ID" value="KAG2089599.1"/>
    <property type="molecule type" value="Genomic_DNA"/>
</dbReference>
<dbReference type="OrthoDB" id="3249774at2759"/>
<dbReference type="AlphaFoldDB" id="A0A9P7JM71"/>
<dbReference type="GO" id="GO:0030983">
    <property type="term" value="F:mismatched DNA binding"/>
    <property type="evidence" value="ECO:0007669"/>
    <property type="project" value="InterPro"/>
</dbReference>
<gene>
    <name evidence="2" type="ORF">F5147DRAFT_587078</name>
</gene>
<name>A0A9P7JM71_9AGAM</name>
<dbReference type="InterPro" id="IPR013507">
    <property type="entry name" value="DNA_mismatch_S5_2-like"/>
</dbReference>
<organism evidence="2 3">
    <name type="scientific">Suillus discolor</name>
    <dbReference type="NCBI Taxonomy" id="1912936"/>
    <lineage>
        <taxon>Eukaryota</taxon>
        <taxon>Fungi</taxon>
        <taxon>Dikarya</taxon>
        <taxon>Basidiomycota</taxon>
        <taxon>Agaricomycotina</taxon>
        <taxon>Agaricomycetes</taxon>
        <taxon>Agaricomycetidae</taxon>
        <taxon>Boletales</taxon>
        <taxon>Suillineae</taxon>
        <taxon>Suillaceae</taxon>
        <taxon>Suillus</taxon>
    </lineage>
</organism>
<dbReference type="RefSeq" id="XP_041285938.1">
    <property type="nucleotide sequence ID" value="XM_041431966.1"/>
</dbReference>
<dbReference type="GO" id="GO:0005524">
    <property type="term" value="F:ATP binding"/>
    <property type="evidence" value="ECO:0007669"/>
    <property type="project" value="InterPro"/>
</dbReference>
<feature type="non-terminal residue" evidence="2">
    <location>
        <position position="1"/>
    </location>
</feature>
<feature type="domain" description="DNA mismatch repair protein S5" evidence="1">
    <location>
        <begin position="1"/>
        <end position="36"/>
    </location>
</feature>
<keyword evidence="3" id="KW-1185">Reference proteome</keyword>
<evidence type="ECO:0000313" key="2">
    <source>
        <dbReference type="EMBL" id="KAG2089599.1"/>
    </source>
</evidence>
<evidence type="ECO:0000259" key="1">
    <source>
        <dbReference type="Pfam" id="PF01119"/>
    </source>
</evidence>
<dbReference type="GO" id="GO:0006298">
    <property type="term" value="P:mismatch repair"/>
    <property type="evidence" value="ECO:0007669"/>
    <property type="project" value="InterPro"/>
</dbReference>
<dbReference type="Pfam" id="PF01119">
    <property type="entry name" value="DNA_mis_repair"/>
    <property type="match status" value="1"/>
</dbReference>
<comment type="caution">
    <text evidence="2">The sequence shown here is derived from an EMBL/GenBank/DDBJ whole genome shotgun (WGS) entry which is preliminary data.</text>
</comment>
<dbReference type="GeneID" id="64694225"/>
<sequence>DPRSVDVNVHPTKRKVHFLNQETTMVRMSDVIQQNLAGQSQSRVLYQIHVHAYTHISTIYCHLTDTKVF</sequence>
<reference evidence="2" key="1">
    <citation type="journal article" date="2020" name="New Phytol.">
        <title>Comparative genomics reveals dynamic genome evolution in host specialist ectomycorrhizal fungi.</title>
        <authorList>
            <person name="Lofgren L.A."/>
            <person name="Nguyen N.H."/>
            <person name="Vilgalys R."/>
            <person name="Ruytinx J."/>
            <person name="Liao H.L."/>
            <person name="Branco S."/>
            <person name="Kuo A."/>
            <person name="LaButti K."/>
            <person name="Lipzen A."/>
            <person name="Andreopoulos W."/>
            <person name="Pangilinan J."/>
            <person name="Riley R."/>
            <person name="Hundley H."/>
            <person name="Na H."/>
            <person name="Barry K."/>
            <person name="Grigoriev I.V."/>
            <person name="Stajich J.E."/>
            <person name="Kennedy P.G."/>
        </authorList>
    </citation>
    <scope>NUCLEOTIDE SEQUENCE</scope>
    <source>
        <strain evidence="2">FC423</strain>
    </source>
</reference>
<dbReference type="InterPro" id="IPR020568">
    <property type="entry name" value="Ribosomal_Su5_D2-typ_SF"/>
</dbReference>